<accession>A0A0W1R7H3</accession>
<evidence type="ECO:0000313" key="3">
    <source>
        <dbReference type="EMBL" id="KTG09373.1"/>
    </source>
</evidence>
<organism evidence="3 4">
    <name type="scientific">Haloprofundus marisrubri</name>
    <dbReference type="NCBI Taxonomy" id="1514971"/>
    <lineage>
        <taxon>Archaea</taxon>
        <taxon>Methanobacteriati</taxon>
        <taxon>Methanobacteriota</taxon>
        <taxon>Stenosarchaea group</taxon>
        <taxon>Halobacteria</taxon>
        <taxon>Halobacteriales</taxon>
        <taxon>Haloferacaceae</taxon>
        <taxon>Haloprofundus</taxon>
    </lineage>
</organism>
<evidence type="ECO:0000256" key="1">
    <source>
        <dbReference type="SAM" id="Phobius"/>
    </source>
</evidence>
<keyword evidence="1" id="KW-1133">Transmembrane helix</keyword>
<dbReference type="OrthoDB" id="382061at2157"/>
<feature type="transmembrane region" description="Helical" evidence="1">
    <location>
        <begin position="21"/>
        <end position="45"/>
    </location>
</feature>
<dbReference type="EMBL" id="LOPU01000029">
    <property type="protein sequence ID" value="KTG09373.1"/>
    <property type="molecule type" value="Genomic_DNA"/>
</dbReference>
<feature type="transmembrane region" description="Helical" evidence="1">
    <location>
        <begin position="116"/>
        <end position="136"/>
    </location>
</feature>
<dbReference type="AlphaFoldDB" id="A0A0W1R7H3"/>
<protein>
    <recommendedName>
        <fullName evidence="2">DUF8100 domain-containing protein</fullName>
    </recommendedName>
</protein>
<keyword evidence="1" id="KW-0812">Transmembrane</keyword>
<dbReference type="RefSeq" id="WP_058582525.1">
    <property type="nucleotide sequence ID" value="NZ_LOPU01000029.1"/>
</dbReference>
<dbReference type="InterPro" id="IPR058413">
    <property type="entry name" value="DUF8100"/>
</dbReference>
<reference evidence="3 4" key="1">
    <citation type="submission" date="2015-12" db="EMBL/GenBank/DDBJ databases">
        <title>Haloprofundus marisrubri gen. nov., sp. nov., an extremely halophilic archaeon isolated from the Discovery deep brine-seawater interface in the Red Sea.</title>
        <authorList>
            <person name="Zhang G."/>
            <person name="Stingl U."/>
            <person name="Rashid M."/>
        </authorList>
    </citation>
    <scope>NUCLEOTIDE SEQUENCE [LARGE SCALE GENOMIC DNA]</scope>
    <source>
        <strain evidence="3 4">SB9</strain>
    </source>
</reference>
<comment type="caution">
    <text evidence="3">The sequence shown here is derived from an EMBL/GenBank/DDBJ whole genome shotgun (WGS) entry which is preliminary data.</text>
</comment>
<evidence type="ECO:0000259" key="2">
    <source>
        <dbReference type="Pfam" id="PF26402"/>
    </source>
</evidence>
<keyword evidence="4" id="KW-1185">Reference proteome</keyword>
<sequence length="142" mass="15779">MGRFSDRWFDRFSDEWNDISSVKVFLTSLGMTVLNAVLFVLFFALVDPPVQTGQASAVGSLIVIFFGLCVGAASPLHSTNERLSDLASTFWYRGLWLAIVYGGYVALLLYTVVYGIWFALTFLVGKVVTVTGLFAYKRLAQQ</sequence>
<feature type="transmembrane region" description="Helical" evidence="1">
    <location>
        <begin position="90"/>
        <end position="110"/>
    </location>
</feature>
<dbReference type="Proteomes" id="UP000054387">
    <property type="component" value="Unassembled WGS sequence"/>
</dbReference>
<keyword evidence="1" id="KW-0472">Membrane</keyword>
<evidence type="ECO:0000313" key="4">
    <source>
        <dbReference type="Proteomes" id="UP000054387"/>
    </source>
</evidence>
<dbReference type="Pfam" id="PF26402">
    <property type="entry name" value="DUF8100"/>
    <property type="match status" value="1"/>
</dbReference>
<feature type="transmembrane region" description="Helical" evidence="1">
    <location>
        <begin position="57"/>
        <end position="78"/>
    </location>
</feature>
<feature type="domain" description="DUF8100" evidence="2">
    <location>
        <begin position="9"/>
        <end position="139"/>
    </location>
</feature>
<name>A0A0W1R7H3_9EURY</name>
<proteinExistence type="predicted"/>
<gene>
    <name evidence="3" type="ORF">AUR64_16470</name>
</gene>